<proteinExistence type="predicted"/>
<dbReference type="AlphaFoldDB" id="A0A8S1E7Y1"/>
<dbReference type="EMBL" id="CADEPI010001242">
    <property type="protein sequence ID" value="CAB3389127.1"/>
    <property type="molecule type" value="Genomic_DNA"/>
</dbReference>
<gene>
    <name evidence="1" type="ORF">CLODIP_2_CD02125</name>
</gene>
<protein>
    <submittedName>
        <fullName evidence="1">Uncharacterized protein</fullName>
    </submittedName>
</protein>
<evidence type="ECO:0000313" key="2">
    <source>
        <dbReference type="Proteomes" id="UP000494165"/>
    </source>
</evidence>
<keyword evidence="2" id="KW-1185">Reference proteome</keyword>
<evidence type="ECO:0000313" key="1">
    <source>
        <dbReference type="EMBL" id="CAB3389127.1"/>
    </source>
</evidence>
<organism evidence="1 2">
    <name type="scientific">Cloeon dipterum</name>
    <dbReference type="NCBI Taxonomy" id="197152"/>
    <lineage>
        <taxon>Eukaryota</taxon>
        <taxon>Metazoa</taxon>
        <taxon>Ecdysozoa</taxon>
        <taxon>Arthropoda</taxon>
        <taxon>Hexapoda</taxon>
        <taxon>Insecta</taxon>
        <taxon>Pterygota</taxon>
        <taxon>Palaeoptera</taxon>
        <taxon>Ephemeroptera</taxon>
        <taxon>Pisciforma</taxon>
        <taxon>Baetidae</taxon>
        <taxon>Cloeon</taxon>
    </lineage>
</organism>
<sequence>MTIKQVQLSGMTGIFVANEQLGSGMDHSGAVMNAAFSDLATFLRNSHRQLQIVVGGALDQTVEATITDLDSVKRELDQGAAARFGRPVQAPVHQG</sequence>
<name>A0A8S1E7Y1_9INSE</name>
<accession>A0A8S1E7Y1</accession>
<reference evidence="1 2" key="1">
    <citation type="submission" date="2020-04" db="EMBL/GenBank/DDBJ databases">
        <authorList>
            <person name="Alioto T."/>
            <person name="Alioto T."/>
            <person name="Gomez Garrido J."/>
        </authorList>
    </citation>
    <scope>NUCLEOTIDE SEQUENCE [LARGE SCALE GENOMIC DNA]</scope>
</reference>
<comment type="caution">
    <text evidence="1">The sequence shown here is derived from an EMBL/GenBank/DDBJ whole genome shotgun (WGS) entry which is preliminary data.</text>
</comment>
<dbReference type="Proteomes" id="UP000494165">
    <property type="component" value="Unassembled WGS sequence"/>
</dbReference>
<dbReference type="OrthoDB" id="8188647at2759"/>